<evidence type="ECO:0000259" key="2">
    <source>
        <dbReference type="Pfam" id="PF00443"/>
    </source>
</evidence>
<feature type="region of interest" description="Disordered" evidence="1">
    <location>
        <begin position="1"/>
        <end position="41"/>
    </location>
</feature>
<proteinExistence type="predicted"/>
<feature type="compositionally biased region" description="Gly residues" evidence="1">
    <location>
        <begin position="14"/>
        <end position="24"/>
    </location>
</feature>
<sequence>MGREGGTSEEGRPEGGLGRRGGLGTVPKVRRQRQGPTAATRALTAVVRPLTVTQGNPIGTPLHGWKPTAGGLPMGIPIGSTHRGWVGPLHSVFRWGFPSEAPPWVVGPTPQWFSDGVALSESPPPNEVFQRQEGIPPRMFKAVIAANHPEFSSMRQQDALEFFLHFLDGVERANAGKPEFDPSRCFKFCIEERLQCPSGKVAYNKRTDYILSLNIPLHEATNRVLNIIQRLYELFINIVFLDPEELEAFRRLTAENSEANQAASNEIVRPRVPLEACLETFSAPEEIHGFYSTALDAKTTAIKQPKARFKNPGIGIGSAGPKPI</sequence>
<comment type="caution">
    <text evidence="3">The sequence shown here is derived from an EMBL/GenBank/DDBJ whole genome shotgun (WGS) entry which is preliminary data.</text>
</comment>
<name>A0A843UWX8_COLES</name>
<dbReference type="InterPro" id="IPR038765">
    <property type="entry name" value="Papain-like_cys_pep_sf"/>
</dbReference>
<dbReference type="Pfam" id="PF00443">
    <property type="entry name" value="UCH"/>
    <property type="match status" value="1"/>
</dbReference>
<dbReference type="SUPFAM" id="SSF54001">
    <property type="entry name" value="Cysteine proteinases"/>
    <property type="match status" value="1"/>
</dbReference>
<gene>
    <name evidence="3" type="ORF">Taro_020664</name>
</gene>
<dbReference type="OrthoDB" id="1711943at2759"/>
<dbReference type="GO" id="GO:0004843">
    <property type="term" value="F:cysteine-type deubiquitinase activity"/>
    <property type="evidence" value="ECO:0007669"/>
    <property type="project" value="InterPro"/>
</dbReference>
<dbReference type="Gene3D" id="3.90.70.10">
    <property type="entry name" value="Cysteine proteinases"/>
    <property type="match status" value="1"/>
</dbReference>
<protein>
    <recommendedName>
        <fullName evidence="2">Peptidase C19 ubiquitin carboxyl-terminal hydrolase domain-containing protein</fullName>
    </recommendedName>
</protein>
<dbReference type="Proteomes" id="UP000652761">
    <property type="component" value="Unassembled WGS sequence"/>
</dbReference>
<accession>A0A843UWX8</accession>
<evidence type="ECO:0000313" key="3">
    <source>
        <dbReference type="EMBL" id="MQL88115.1"/>
    </source>
</evidence>
<evidence type="ECO:0000313" key="4">
    <source>
        <dbReference type="Proteomes" id="UP000652761"/>
    </source>
</evidence>
<organism evidence="3 4">
    <name type="scientific">Colocasia esculenta</name>
    <name type="common">Wild taro</name>
    <name type="synonym">Arum esculentum</name>
    <dbReference type="NCBI Taxonomy" id="4460"/>
    <lineage>
        <taxon>Eukaryota</taxon>
        <taxon>Viridiplantae</taxon>
        <taxon>Streptophyta</taxon>
        <taxon>Embryophyta</taxon>
        <taxon>Tracheophyta</taxon>
        <taxon>Spermatophyta</taxon>
        <taxon>Magnoliopsida</taxon>
        <taxon>Liliopsida</taxon>
        <taxon>Araceae</taxon>
        <taxon>Aroideae</taxon>
        <taxon>Colocasieae</taxon>
        <taxon>Colocasia</taxon>
    </lineage>
</organism>
<keyword evidence="4" id="KW-1185">Reference proteome</keyword>
<feature type="domain" description="Peptidase C19 ubiquitin carboxyl-terminal hydrolase" evidence="2">
    <location>
        <begin position="130"/>
        <end position="198"/>
    </location>
</feature>
<evidence type="ECO:0000256" key="1">
    <source>
        <dbReference type="SAM" id="MobiDB-lite"/>
    </source>
</evidence>
<reference evidence="3" key="1">
    <citation type="submission" date="2017-07" db="EMBL/GenBank/DDBJ databases">
        <title>Taro Niue Genome Assembly and Annotation.</title>
        <authorList>
            <person name="Atibalentja N."/>
            <person name="Keating K."/>
            <person name="Fields C.J."/>
        </authorList>
    </citation>
    <scope>NUCLEOTIDE SEQUENCE</scope>
    <source>
        <strain evidence="3">Niue_2</strain>
        <tissue evidence="3">Leaf</tissue>
    </source>
</reference>
<dbReference type="GO" id="GO:0016579">
    <property type="term" value="P:protein deubiquitination"/>
    <property type="evidence" value="ECO:0007669"/>
    <property type="project" value="InterPro"/>
</dbReference>
<dbReference type="AlphaFoldDB" id="A0A843UWX8"/>
<dbReference type="EMBL" id="NMUH01001031">
    <property type="protein sequence ID" value="MQL88115.1"/>
    <property type="molecule type" value="Genomic_DNA"/>
</dbReference>
<dbReference type="InterPro" id="IPR001394">
    <property type="entry name" value="Peptidase_C19_UCH"/>
</dbReference>